<organism evidence="2 3">
    <name type="scientific">Streptococcus ruminantium</name>
    <dbReference type="NCBI Taxonomy" id="1917441"/>
    <lineage>
        <taxon>Bacteria</taxon>
        <taxon>Bacillati</taxon>
        <taxon>Bacillota</taxon>
        <taxon>Bacilli</taxon>
        <taxon>Lactobacillales</taxon>
        <taxon>Streptococcaceae</taxon>
        <taxon>Streptococcus</taxon>
    </lineage>
</organism>
<proteinExistence type="predicted"/>
<feature type="domain" description="TNT" evidence="1">
    <location>
        <begin position="231"/>
        <end position="284"/>
    </location>
</feature>
<gene>
    <name evidence="2" type="ORF">SR187_5905</name>
</gene>
<dbReference type="GO" id="GO:0050135">
    <property type="term" value="F:NADP+ nucleosidase activity"/>
    <property type="evidence" value="ECO:0007669"/>
    <property type="project" value="InterPro"/>
</dbReference>
<reference evidence="2 3" key="1">
    <citation type="journal article" date="2018" name="Genome Biol. Evol.">
        <title>Complete Genome Sequence of Streptococcus ruminantium sp. nov. GUT-187T (=DSM 104980T =JCM 31869T), the Type Strain of S. ruminantium, and Comparison with Genome Sequences of Streptococcus suis Strains.</title>
        <authorList>
            <person name="Tohya M."/>
            <person name="Sekizaki T."/>
            <person name="Miyoshi-Akiyama T."/>
        </authorList>
    </citation>
    <scope>NUCLEOTIDE SEQUENCE [LARGE SCALE GENOMIC DNA]</scope>
    <source>
        <strain evidence="2 3">GUT187T</strain>
    </source>
</reference>
<dbReference type="AlphaFoldDB" id="A0A2Z5TND5"/>
<evidence type="ECO:0000259" key="1">
    <source>
        <dbReference type="Pfam" id="PF14021"/>
    </source>
</evidence>
<dbReference type="Proteomes" id="UP000269331">
    <property type="component" value="Chromosome"/>
</dbReference>
<protein>
    <submittedName>
        <fullName evidence="2">Membrane protein</fullName>
    </submittedName>
</protein>
<dbReference type="InterPro" id="IPR025331">
    <property type="entry name" value="TNT"/>
</dbReference>
<dbReference type="EMBL" id="AP018400">
    <property type="protein sequence ID" value="BBA92786.1"/>
    <property type="molecule type" value="Genomic_DNA"/>
</dbReference>
<evidence type="ECO:0000313" key="2">
    <source>
        <dbReference type="EMBL" id="BBA92786.1"/>
    </source>
</evidence>
<evidence type="ECO:0000313" key="3">
    <source>
        <dbReference type="Proteomes" id="UP000269331"/>
    </source>
</evidence>
<sequence length="355" mass="39077">MIEAEQDIIYGSLGDTKSFAVNPIRDTIFLGNNQLYHQTGQIFSIGSSIIAPIGQTGSVVKGLAQFGGGALGAWGGGEVGYHGAKLLGASDSQANAAKFLSSMAGASAGSSLAGKFSLNKLTTKKMPEQASPYNKEQVLKNLEESRLARNSSRMDDYLRKEYELQGKYFAERIVWKNGRYAYISSEIDKSTGQLTPVRYRSYLKNDGSINWPLHNGFTLKNGKPVMNPANLKIGDIIDRFGESGGTFTSPVEGGKITPFNQRGLPYPEDYQVYHQYKVIQNIDLKNVEKAYQNLPQSDKFILDKLMRDYKFTLEDIANPQKGTIDIVFGSGGGTQVKFGTSVSWYEKLGLIEEIK</sequence>
<name>A0A2Z5TND5_9STRE</name>
<dbReference type="Pfam" id="PF14021">
    <property type="entry name" value="TNT"/>
    <property type="match status" value="1"/>
</dbReference>
<accession>A0A2Z5TND5</accession>
<dbReference type="KEGG" id="srq:SR187_5905"/>